<dbReference type="AlphaFoldDB" id="A0AAW0DTW3"/>
<reference evidence="4 5" key="1">
    <citation type="submission" date="2024-01" db="EMBL/GenBank/DDBJ databases">
        <title>A draft genome for a cacao thread blight-causing isolate of Paramarasmius palmivorus.</title>
        <authorList>
            <person name="Baruah I.K."/>
            <person name="Bukari Y."/>
            <person name="Amoako-Attah I."/>
            <person name="Meinhardt L.W."/>
            <person name="Bailey B.A."/>
            <person name="Cohen S.P."/>
        </authorList>
    </citation>
    <scope>NUCLEOTIDE SEQUENCE [LARGE SCALE GENOMIC DNA]</scope>
    <source>
        <strain evidence="4 5">GH-12</strain>
    </source>
</reference>
<proteinExistence type="inferred from homology"/>
<comment type="caution">
    <text evidence="4">The sequence shown here is derived from an EMBL/GenBank/DDBJ whole genome shotgun (WGS) entry which is preliminary data.</text>
</comment>
<dbReference type="EMBL" id="JAYKXP010000008">
    <property type="protein sequence ID" value="KAK7054714.1"/>
    <property type="molecule type" value="Genomic_DNA"/>
</dbReference>
<dbReference type="SUPFAM" id="SSF51101">
    <property type="entry name" value="Mannose-binding lectins"/>
    <property type="match status" value="1"/>
</dbReference>
<dbReference type="SUPFAM" id="SSF89372">
    <property type="entry name" value="Fucose-specific lectin"/>
    <property type="match status" value="1"/>
</dbReference>
<gene>
    <name evidence="4" type="ORF">VNI00_003177</name>
</gene>
<name>A0AAW0DTW3_9AGAR</name>
<dbReference type="InterPro" id="IPR001229">
    <property type="entry name" value="Jacalin-like_lectin_dom"/>
</dbReference>
<dbReference type="Proteomes" id="UP001383192">
    <property type="component" value="Unassembled WGS sequence"/>
</dbReference>
<dbReference type="InterPro" id="IPR012475">
    <property type="entry name" value="Fungal_lectin"/>
</dbReference>
<accession>A0AAW0DTW3</accession>
<keyword evidence="5" id="KW-1185">Reference proteome</keyword>
<dbReference type="SMART" id="SM00915">
    <property type="entry name" value="Jacalin"/>
    <property type="match status" value="1"/>
</dbReference>
<dbReference type="Pfam" id="PF07938">
    <property type="entry name" value="Fungal_lectin"/>
    <property type="match status" value="1"/>
</dbReference>
<evidence type="ECO:0000313" key="4">
    <source>
        <dbReference type="EMBL" id="KAK7054714.1"/>
    </source>
</evidence>
<dbReference type="Pfam" id="PF01419">
    <property type="entry name" value="Jacalin"/>
    <property type="match status" value="1"/>
</dbReference>
<organism evidence="4 5">
    <name type="scientific">Paramarasmius palmivorus</name>
    <dbReference type="NCBI Taxonomy" id="297713"/>
    <lineage>
        <taxon>Eukaryota</taxon>
        <taxon>Fungi</taxon>
        <taxon>Dikarya</taxon>
        <taxon>Basidiomycota</taxon>
        <taxon>Agaricomycotina</taxon>
        <taxon>Agaricomycetes</taxon>
        <taxon>Agaricomycetidae</taxon>
        <taxon>Agaricales</taxon>
        <taxon>Marasmiineae</taxon>
        <taxon>Marasmiaceae</taxon>
        <taxon>Paramarasmius</taxon>
    </lineage>
</organism>
<evidence type="ECO:0000313" key="5">
    <source>
        <dbReference type="Proteomes" id="UP001383192"/>
    </source>
</evidence>
<dbReference type="Gene3D" id="2.120.10.70">
    <property type="entry name" value="Fucose-specific lectin"/>
    <property type="match status" value="1"/>
</dbReference>
<feature type="domain" description="Jacalin-type lectin" evidence="3">
    <location>
        <begin position="326"/>
        <end position="463"/>
    </location>
</feature>
<dbReference type="InterPro" id="IPR036404">
    <property type="entry name" value="Jacalin-like_lectin_dom_sf"/>
</dbReference>
<sequence>MPLTLRSTALTAAACNGGIRIYTRTTNGDVREGCNDTPIWTLNDAKSRGNRQVVDMADGWFPVSDGASSIGELRFNCSPDSTLCSFAWDSWSQSVFYQTEDGAIRERRHLNSWEITDFVQPGCLKGTSITAVWGAYARIIVLFFQDNKDYLCCRRVVFHNGRWQPSARIRKASKCTGIGATSWNDCNDVRVYFQDENNVVREYCGSHATNNWTPGNFVHNCTIPIGDIAAMTWTAKNGTREIRIYFQEENCDIVEWGANTTDNSWREGAFRQAALPNTDVVAYVRQQGPSSDFYLVVMWAGPDQLLYQRVKPRDWDWMECTPIAFLQSTGRFMGKFTGKAFTGKLAILIHIAIKRINLRCGSLIDAVFLDFSDGSMSGWRGGNGGNQCSFSLSEGEDIIHVLVTTDGMSISGLQFITSKGRESDWFGNKTGQVFSWELDGRALAGFMGAEGQYIHGLMPFWSERYSAATLTNLQSCITEADHIGKEIELARQHCSTLRMQTEDLQRDIENSLRGPADYAIQGVMVLSGSIEDLYNQTHAAVQAQKEEVDKLIKMCKSQALVVHNRFQDLCNKSEKLMTRGGDLSLELTAQLGASERRSTRLSNLQEVANGLKKGAEARQRTAVEHRETANRSVREAERTKRVAEQKRDSAKAARIVRDIFTFGLGEIC</sequence>
<dbReference type="Gene3D" id="2.100.10.30">
    <property type="entry name" value="Jacalin-like lectin domain"/>
    <property type="match status" value="1"/>
</dbReference>
<protein>
    <recommendedName>
        <fullName evidence="3">Jacalin-type lectin domain-containing protein</fullName>
    </recommendedName>
</protein>
<evidence type="ECO:0000256" key="1">
    <source>
        <dbReference type="ARBA" id="ARBA00009042"/>
    </source>
</evidence>
<evidence type="ECO:0000259" key="3">
    <source>
        <dbReference type="PROSITE" id="PS51752"/>
    </source>
</evidence>
<feature type="region of interest" description="Disordered" evidence="2">
    <location>
        <begin position="615"/>
        <end position="644"/>
    </location>
</feature>
<dbReference type="PROSITE" id="PS51752">
    <property type="entry name" value="JACALIN_LECTIN"/>
    <property type="match status" value="1"/>
</dbReference>
<comment type="similarity">
    <text evidence="1">Belongs to the fungal fucose-specific lectin family.</text>
</comment>
<evidence type="ECO:0000256" key="2">
    <source>
        <dbReference type="SAM" id="MobiDB-lite"/>
    </source>
</evidence>
<dbReference type="Gene3D" id="2.40.128.190">
    <property type="match status" value="1"/>
</dbReference>